<sequence>MKIGIGLPNQLRDVRPTVIPEWASRAEAAGFSTLSTVGRVAYPGVMDTVALAAAAGATTSIGLTSSVMLAPVWPPALLAKELAAIDGISGGRLTVGIGIGGNRQDDFVVEGLPGRGLGRRMDHDLEVYRSVWRGETFGGGPNPGVPAGTREVPMLFGGLVPAAYERMAAWGQGYYYIARSCWGFRFVSVRGMPPWWHAP</sequence>
<dbReference type="InterPro" id="IPR050172">
    <property type="entry name" value="SsuD_RutA_monooxygenase"/>
</dbReference>
<feature type="domain" description="Luciferase-like" evidence="5">
    <location>
        <begin position="15"/>
        <end position="175"/>
    </location>
</feature>
<evidence type="ECO:0000256" key="2">
    <source>
        <dbReference type="ARBA" id="ARBA00022643"/>
    </source>
</evidence>
<accession>A0ABV5YX71</accession>
<dbReference type="PANTHER" id="PTHR42847">
    <property type="entry name" value="ALKANESULFONATE MONOOXYGENASE"/>
    <property type="match status" value="1"/>
</dbReference>
<dbReference type="InterPro" id="IPR036661">
    <property type="entry name" value="Luciferase-like_sf"/>
</dbReference>
<keyword evidence="2" id="KW-0288">FMN</keyword>
<keyword evidence="1" id="KW-0285">Flavoprotein</keyword>
<keyword evidence="7" id="KW-1185">Reference proteome</keyword>
<dbReference type="Proteomes" id="UP001589627">
    <property type="component" value="Unassembled WGS sequence"/>
</dbReference>
<evidence type="ECO:0000259" key="5">
    <source>
        <dbReference type="Pfam" id="PF00296"/>
    </source>
</evidence>
<feature type="non-terminal residue" evidence="6">
    <location>
        <position position="199"/>
    </location>
</feature>
<keyword evidence="4" id="KW-0503">Monooxygenase</keyword>
<dbReference type="RefSeq" id="WP_378212826.1">
    <property type="nucleotide sequence ID" value="NZ_JBHLZP010000774.1"/>
</dbReference>
<evidence type="ECO:0000313" key="6">
    <source>
        <dbReference type="EMBL" id="MFB9839666.1"/>
    </source>
</evidence>
<evidence type="ECO:0000256" key="4">
    <source>
        <dbReference type="ARBA" id="ARBA00023033"/>
    </source>
</evidence>
<keyword evidence="3" id="KW-0560">Oxidoreductase</keyword>
<comment type="caution">
    <text evidence="6">The sequence shown here is derived from an EMBL/GenBank/DDBJ whole genome shotgun (WGS) entry which is preliminary data.</text>
</comment>
<evidence type="ECO:0000256" key="1">
    <source>
        <dbReference type="ARBA" id="ARBA00022630"/>
    </source>
</evidence>
<dbReference type="SUPFAM" id="SSF51679">
    <property type="entry name" value="Bacterial luciferase-like"/>
    <property type="match status" value="1"/>
</dbReference>
<reference evidence="6 7" key="1">
    <citation type="submission" date="2024-09" db="EMBL/GenBank/DDBJ databases">
        <authorList>
            <person name="Sun Q."/>
            <person name="Mori K."/>
        </authorList>
    </citation>
    <scope>NUCLEOTIDE SEQUENCE [LARGE SCALE GENOMIC DNA]</scope>
    <source>
        <strain evidence="6 7">TBRC 0563</strain>
    </source>
</reference>
<organism evidence="6 7">
    <name type="scientific">Actinoallomurus acaciae</name>
    <dbReference type="NCBI Taxonomy" id="502577"/>
    <lineage>
        <taxon>Bacteria</taxon>
        <taxon>Bacillati</taxon>
        <taxon>Actinomycetota</taxon>
        <taxon>Actinomycetes</taxon>
        <taxon>Streptosporangiales</taxon>
        <taxon>Thermomonosporaceae</taxon>
        <taxon>Actinoallomurus</taxon>
    </lineage>
</organism>
<gene>
    <name evidence="6" type="ORF">ACFFNX_46735</name>
</gene>
<dbReference type="Gene3D" id="3.20.20.30">
    <property type="entry name" value="Luciferase-like domain"/>
    <property type="match status" value="1"/>
</dbReference>
<evidence type="ECO:0000256" key="3">
    <source>
        <dbReference type="ARBA" id="ARBA00023002"/>
    </source>
</evidence>
<dbReference type="InterPro" id="IPR011251">
    <property type="entry name" value="Luciferase-like_dom"/>
</dbReference>
<dbReference type="EMBL" id="JBHLZP010000774">
    <property type="protein sequence ID" value="MFB9839666.1"/>
    <property type="molecule type" value="Genomic_DNA"/>
</dbReference>
<dbReference type="Pfam" id="PF00296">
    <property type="entry name" value="Bac_luciferase"/>
    <property type="match status" value="1"/>
</dbReference>
<evidence type="ECO:0000313" key="7">
    <source>
        <dbReference type="Proteomes" id="UP001589627"/>
    </source>
</evidence>
<dbReference type="PANTHER" id="PTHR42847:SF4">
    <property type="entry name" value="ALKANESULFONATE MONOOXYGENASE-RELATED"/>
    <property type="match status" value="1"/>
</dbReference>
<proteinExistence type="predicted"/>
<name>A0ABV5YX71_9ACTN</name>
<protein>
    <submittedName>
        <fullName evidence="6">LLM class flavin-dependent oxidoreductase</fullName>
    </submittedName>
</protein>